<feature type="transmembrane region" description="Helical" evidence="7">
    <location>
        <begin position="225"/>
        <end position="245"/>
    </location>
</feature>
<keyword evidence="3" id="KW-1003">Cell membrane</keyword>
<keyword evidence="8" id="KW-0614">Plasmid</keyword>
<geneLocation type="plasmid" evidence="9">
    <name>psms3-1</name>
</geneLocation>
<dbReference type="OrthoDB" id="7605542at2"/>
<dbReference type="Pfam" id="PF13440">
    <property type="entry name" value="Polysacc_synt_3"/>
    <property type="match status" value="1"/>
</dbReference>
<comment type="subcellular location">
    <subcellularLocation>
        <location evidence="1">Cell membrane</location>
        <topology evidence="1">Multi-pass membrane protein</topology>
    </subcellularLocation>
</comment>
<keyword evidence="4 7" id="KW-0812">Transmembrane</keyword>
<evidence type="ECO:0000256" key="3">
    <source>
        <dbReference type="ARBA" id="ARBA00022475"/>
    </source>
</evidence>
<sequence length="470" mass="49563">MAKTFLVNAGSLSASRIFIALSQVLVLPVVARFLDPVEFGDMAQAMTVIIFAQLLSDAGMGRSLIRQTHYDPAEWNSVFWLLTCVGLGLMIVTMAIAPLWANLFDRPPLLWLLSALAVLPFLNSLSAVAVAQMEKDGQFPRLAVIRAVAGLAGLVTVIALAVAGAGVWSLVAQQIVLTAVQTIGAIAYSHFRPGPPRNFTPLGAHIRFAGDNVGVSLIFSAQRQVPVLFIGAILGAGSLGLFSMAQRFLNLPRTAVGGPVAQAVYVRMAKAQHDGQKVADIYTASCLLLSVAIFPPIAILAGSASSLFPLLLSETWAPAAAIFTLAAVGVALEVITSCVGVMLQALDRTRLRLWMITERTILRTVVVALAVPFGLEAVALVISGFSICYLPRYLAFAQRVCPVSQLAVLRAMGVSAGVSAMAWGALATCSLTFTAWQMLGLACAALPLTWAAAILPQIASIRRATSSLNG</sequence>
<gene>
    <name evidence="8" type="primary">wzxC</name>
    <name evidence="8" type="ORF">ANTHELSMS3_04818</name>
</gene>
<evidence type="ECO:0000256" key="4">
    <source>
        <dbReference type="ARBA" id="ARBA00022692"/>
    </source>
</evidence>
<feature type="transmembrane region" description="Helical" evidence="7">
    <location>
        <begin position="281"/>
        <end position="304"/>
    </location>
</feature>
<dbReference type="InterPro" id="IPR050833">
    <property type="entry name" value="Poly_Biosynth_Transport"/>
</dbReference>
<keyword evidence="5 7" id="KW-1133">Transmembrane helix</keyword>
<evidence type="ECO:0000256" key="2">
    <source>
        <dbReference type="ARBA" id="ARBA00007430"/>
    </source>
</evidence>
<keyword evidence="6 7" id="KW-0472">Membrane</keyword>
<dbReference type="PANTHER" id="PTHR30250">
    <property type="entry name" value="PST FAMILY PREDICTED COLANIC ACID TRANSPORTER"/>
    <property type="match status" value="1"/>
</dbReference>
<accession>A0A222EAL9</accession>
<feature type="transmembrane region" description="Helical" evidence="7">
    <location>
        <begin position="407"/>
        <end position="426"/>
    </location>
</feature>
<dbReference type="KEGG" id="aht:ANTHELSMS3_04818"/>
<keyword evidence="9" id="KW-1185">Reference proteome</keyword>
<feature type="transmembrane region" description="Helical" evidence="7">
    <location>
        <begin position="364"/>
        <end position="387"/>
    </location>
</feature>
<dbReference type="RefSeq" id="WP_094037340.1">
    <property type="nucleotide sequence ID" value="NZ_CP022541.1"/>
</dbReference>
<name>A0A222EAL9_9RHOB</name>
<feature type="transmembrane region" description="Helical" evidence="7">
    <location>
        <begin position="316"/>
        <end position="343"/>
    </location>
</feature>
<organism evidence="8 9">
    <name type="scientific">Antarctobacter heliothermus</name>
    <dbReference type="NCBI Taxonomy" id="74033"/>
    <lineage>
        <taxon>Bacteria</taxon>
        <taxon>Pseudomonadati</taxon>
        <taxon>Pseudomonadota</taxon>
        <taxon>Alphaproteobacteria</taxon>
        <taxon>Rhodobacterales</taxon>
        <taxon>Roseobacteraceae</taxon>
        <taxon>Antarctobacter</taxon>
    </lineage>
</organism>
<feature type="transmembrane region" description="Helical" evidence="7">
    <location>
        <begin position="77"/>
        <end position="97"/>
    </location>
</feature>
<comment type="similarity">
    <text evidence="2">Belongs to the polysaccharide synthase family.</text>
</comment>
<evidence type="ECO:0000313" key="8">
    <source>
        <dbReference type="EMBL" id="ASP23212.1"/>
    </source>
</evidence>
<feature type="transmembrane region" description="Helical" evidence="7">
    <location>
        <begin position="109"/>
        <end position="131"/>
    </location>
</feature>
<feature type="transmembrane region" description="Helical" evidence="7">
    <location>
        <begin position="143"/>
        <end position="165"/>
    </location>
</feature>
<protein>
    <submittedName>
        <fullName evidence="8">Lipopolysaccharide biosynthesis protein WzxC</fullName>
    </submittedName>
</protein>
<evidence type="ECO:0000256" key="1">
    <source>
        <dbReference type="ARBA" id="ARBA00004651"/>
    </source>
</evidence>
<evidence type="ECO:0000256" key="7">
    <source>
        <dbReference type="SAM" id="Phobius"/>
    </source>
</evidence>
<feature type="transmembrane region" description="Helical" evidence="7">
    <location>
        <begin position="12"/>
        <end position="31"/>
    </location>
</feature>
<dbReference type="GO" id="GO:0005886">
    <property type="term" value="C:plasma membrane"/>
    <property type="evidence" value="ECO:0007669"/>
    <property type="project" value="UniProtKB-SubCell"/>
</dbReference>
<evidence type="ECO:0000313" key="9">
    <source>
        <dbReference type="Proteomes" id="UP000203589"/>
    </source>
</evidence>
<reference evidence="8 9" key="1">
    <citation type="submission" date="2017-07" db="EMBL/GenBank/DDBJ databases">
        <title>Genome Sequence of Antarctobacter heliothermus Strain SMS3 Isolated from a culture of the Diatom Skeletonema marinoi.</title>
        <authorList>
            <person name="Topel M."/>
            <person name="Pinder M.I.M."/>
            <person name="Johansson O.N."/>
            <person name="Kourtchenko O."/>
            <person name="Godhe A."/>
            <person name="Clarke A.K."/>
        </authorList>
    </citation>
    <scope>NUCLEOTIDE SEQUENCE [LARGE SCALE GENOMIC DNA]</scope>
    <source>
        <strain evidence="8 9">SMS3</strain>
        <plasmid evidence="9">Plasmid psms3-1</plasmid>
    </source>
</reference>
<dbReference type="Proteomes" id="UP000203589">
    <property type="component" value="Plasmid pSMS3-1"/>
</dbReference>
<dbReference type="PANTHER" id="PTHR30250:SF10">
    <property type="entry name" value="LIPOPOLYSACCHARIDE BIOSYNTHESIS PROTEIN WZXC"/>
    <property type="match status" value="1"/>
</dbReference>
<evidence type="ECO:0000256" key="6">
    <source>
        <dbReference type="ARBA" id="ARBA00023136"/>
    </source>
</evidence>
<proteinExistence type="inferred from homology"/>
<feature type="transmembrane region" description="Helical" evidence="7">
    <location>
        <begin position="438"/>
        <end position="459"/>
    </location>
</feature>
<evidence type="ECO:0000256" key="5">
    <source>
        <dbReference type="ARBA" id="ARBA00022989"/>
    </source>
</evidence>
<dbReference type="AlphaFoldDB" id="A0A222EAL9"/>
<feature type="transmembrane region" description="Helical" evidence="7">
    <location>
        <begin position="43"/>
        <end position="65"/>
    </location>
</feature>
<dbReference type="EMBL" id="CP022541">
    <property type="protein sequence ID" value="ASP23212.1"/>
    <property type="molecule type" value="Genomic_DNA"/>
</dbReference>
<dbReference type="CDD" id="cd13127">
    <property type="entry name" value="MATE_tuaB_like"/>
    <property type="match status" value="1"/>
</dbReference>